<organism evidence="2">
    <name type="scientific">Podospora anserina (strain S / ATCC MYA-4624 / DSM 980 / FGSC 10383)</name>
    <name type="common">Pleurage anserina</name>
    <dbReference type="NCBI Taxonomy" id="515849"/>
    <lineage>
        <taxon>Eukaryota</taxon>
        <taxon>Fungi</taxon>
        <taxon>Dikarya</taxon>
        <taxon>Ascomycota</taxon>
        <taxon>Pezizomycotina</taxon>
        <taxon>Sordariomycetes</taxon>
        <taxon>Sordariomycetidae</taxon>
        <taxon>Sordariales</taxon>
        <taxon>Podosporaceae</taxon>
        <taxon>Podospora</taxon>
        <taxon>Podospora anserina</taxon>
    </lineage>
</organism>
<dbReference type="RefSeq" id="XP_001903161.1">
    <property type="nucleotide sequence ID" value="XM_001903126.1"/>
</dbReference>
<dbReference type="EMBL" id="FO904937">
    <property type="protein sequence ID" value="CDP24948.1"/>
    <property type="molecule type" value="Genomic_DNA"/>
</dbReference>
<evidence type="ECO:0000313" key="4">
    <source>
        <dbReference type="Proteomes" id="UP000001197"/>
    </source>
</evidence>
<dbReference type="OrthoDB" id="4589437at2759"/>
<dbReference type="KEGG" id="pan:PODANSg173"/>
<proteinExistence type="predicted"/>
<dbReference type="HOGENOM" id="CLU_769691_0_0_1"/>
<evidence type="ECO:0000256" key="1">
    <source>
        <dbReference type="SAM" id="MobiDB-lite"/>
    </source>
</evidence>
<dbReference type="InParanoid" id="B2ABW8"/>
<accession>B2ABW8</accession>
<dbReference type="GeneID" id="6187232"/>
<sequence>MAKPEPMEMIHETCFKPRTPVMVGPAAEIMMFTVKPKNKTTQDRDVPMVQPGRSASMKAAITKKTSVRIRNWVKRSNSSGEIVSRGPNSSWPEITHLGGGRVNDEQNPITEPSPIPRSRAVSADSRRTQWLDFYSQDVTCSRLPSANPPPRQASLTGIRPPDRDAVDLRPLPLRVSSLERKGEPSPMLTRKGSMWKALPVLPSQKQNVDLSTESADVEKLMGKIMLDSPSLPTGSNDKTATQALDPRTILPNTVYTATPVTGLRTPPPTPDSASGSTATAITITRPMGSDSTEELPARKYSVHLSRPKYSLQERMWLHRNYRGEAPFLAAWGLDIASQQDREEGVGIVKELMLEESKRPG</sequence>
<dbReference type="EMBL" id="CU633446">
    <property type="protein sequence ID" value="CAP60933.1"/>
    <property type="molecule type" value="Genomic_DNA"/>
</dbReference>
<dbReference type="AlphaFoldDB" id="B2ABW8"/>
<dbReference type="eggNOG" id="ENOG502T3FR">
    <property type="taxonomic scope" value="Eukaryota"/>
</dbReference>
<feature type="region of interest" description="Disordered" evidence="1">
    <location>
        <begin position="97"/>
        <end position="122"/>
    </location>
</feature>
<keyword evidence="4" id="KW-1185">Reference proteome</keyword>
<reference evidence="3" key="4">
    <citation type="submission" date="2014-09" db="EMBL/GenBank/DDBJ databases">
        <title>Maintaining two mating types: Structure of the mating type locus and its role in heterokaryosis in Podospora anserina.</title>
        <authorList>
            <person name="Grognet P."/>
            <person name="Bidard F."/>
            <person name="Kuchly C."/>
            <person name="Chan Ho Tong L."/>
            <person name="Coppin E."/>
            <person name="Ait Benkhali J."/>
            <person name="Couloux A."/>
            <person name="Wincker P."/>
            <person name="Debuchy R."/>
            <person name="Silar P."/>
        </authorList>
    </citation>
    <scope>NUCLEOTIDE SEQUENCE</scope>
</reference>
<reference evidence="4" key="3">
    <citation type="journal article" date="2014" name="Genetics">
        <title>Maintaining two mating types: Structure of the mating type locus and its role in heterokaryosis in Podospora anserina.</title>
        <authorList>
            <person name="Grognet P."/>
            <person name="Bidard F."/>
            <person name="Kuchly C."/>
            <person name="Tong L.C.H."/>
            <person name="Coppin E."/>
            <person name="Benkhali J.A."/>
            <person name="Couloux A."/>
            <person name="Wincker P."/>
            <person name="Debuchy R."/>
            <person name="Silar P."/>
        </authorList>
    </citation>
    <scope>GENOME REANNOTATION</scope>
    <source>
        <strain evidence="4">S / ATCC MYA-4624 / DSM 980 / FGSC 10383</strain>
    </source>
</reference>
<feature type="region of interest" description="Disordered" evidence="1">
    <location>
        <begin position="141"/>
        <end position="166"/>
    </location>
</feature>
<evidence type="ECO:0000313" key="3">
    <source>
        <dbReference type="EMBL" id="CDP24948.1"/>
    </source>
</evidence>
<name>B2ABW8_PODAN</name>
<protein>
    <submittedName>
        <fullName evidence="2">Podospora anserina S mat+ genomic DNA chromosome 2, supercontig 1</fullName>
    </submittedName>
</protein>
<evidence type="ECO:0000313" key="2">
    <source>
        <dbReference type="EMBL" id="CAP60933.1"/>
    </source>
</evidence>
<dbReference type="Proteomes" id="UP000001197">
    <property type="component" value="Chromosome 2"/>
</dbReference>
<gene>
    <name evidence="2" type="ORF">PODANS_0_1160</name>
</gene>
<reference evidence="2 4" key="1">
    <citation type="journal article" date="2008" name="Genome Biol.">
        <title>The genome sequence of the model ascomycete fungus Podospora anserina.</title>
        <authorList>
            <person name="Espagne E."/>
            <person name="Lespinet O."/>
            <person name="Malagnac F."/>
            <person name="Da Silva C."/>
            <person name="Jaillon O."/>
            <person name="Porcel B.M."/>
            <person name="Couloux A."/>
            <person name="Aury J.-M."/>
            <person name="Segurens B."/>
            <person name="Poulain J."/>
            <person name="Anthouard V."/>
            <person name="Grossetete S."/>
            <person name="Khalili H."/>
            <person name="Coppin E."/>
            <person name="Dequard-Chablat M."/>
            <person name="Picard M."/>
            <person name="Contamine V."/>
            <person name="Arnaise S."/>
            <person name="Bourdais A."/>
            <person name="Berteaux-Lecellier V."/>
            <person name="Gautheret D."/>
            <person name="de Vries R.P."/>
            <person name="Battaglia E."/>
            <person name="Coutinho P.M."/>
            <person name="Danchin E.G.J."/>
            <person name="Henrissat B."/>
            <person name="El Khoury R."/>
            <person name="Sainsard-Chanet A."/>
            <person name="Boivin A."/>
            <person name="Pinan-Lucarre B."/>
            <person name="Sellem C.H."/>
            <person name="Debuchy R."/>
            <person name="Wincker P."/>
            <person name="Weissenbach J."/>
            <person name="Silar P."/>
        </authorList>
    </citation>
    <scope>NUCLEOTIDE SEQUENCE [LARGE SCALE GENOMIC DNA]</scope>
    <source>
        <strain evidence="4">S / ATCC MYA-4624 / DSM 980 / FGSC 10383</strain>
        <strain evidence="2">S mat+</strain>
    </source>
</reference>
<reference evidence="2" key="2">
    <citation type="submission" date="2008-07" db="EMBL/GenBank/DDBJ databases">
        <authorList>
            <person name="Genoscope - CEA"/>
        </authorList>
    </citation>
    <scope>NUCLEOTIDE SEQUENCE</scope>
    <source>
        <strain evidence="2">S mat+</strain>
    </source>
</reference>
<dbReference type="VEuPathDB" id="FungiDB:PODANS_0_1160"/>
<feature type="region of interest" description="Disordered" evidence="1">
    <location>
        <begin position="171"/>
        <end position="190"/>
    </location>
</feature>